<protein>
    <recommendedName>
        <fullName evidence="2">DUF4177 domain-containing protein</fullName>
    </recommendedName>
</protein>
<evidence type="ECO:0000313" key="1">
    <source>
        <dbReference type="EMBL" id="TYQ04161.1"/>
    </source>
</evidence>
<gene>
    <name evidence="1" type="ORF">FNL38_104538</name>
</gene>
<name>A0A652YPW6_NOCGL</name>
<evidence type="ECO:0008006" key="2">
    <source>
        <dbReference type="Google" id="ProtNLM"/>
    </source>
</evidence>
<organism evidence="1">
    <name type="scientific">Nocardia globerula</name>
    <dbReference type="NCBI Taxonomy" id="1818"/>
    <lineage>
        <taxon>Bacteria</taxon>
        <taxon>Bacillati</taxon>
        <taxon>Actinomycetota</taxon>
        <taxon>Actinomycetes</taxon>
        <taxon>Mycobacteriales</taxon>
        <taxon>Nocardiaceae</taxon>
        <taxon>Nocardia</taxon>
    </lineage>
</organism>
<reference evidence="1" key="1">
    <citation type="submission" date="2019-07" db="EMBL/GenBank/DDBJ databases">
        <title>Genomic Encyclopedia of Type Strains, Phase IV (KMG-IV): sequencing the most valuable type-strain genomes for metagenomic binning, comparative biology and taxonomic classification.</title>
        <authorList>
            <person name="Goeker M."/>
        </authorList>
    </citation>
    <scope>NUCLEOTIDE SEQUENCE</scope>
    <source>
        <strain evidence="1">DSM 44596</strain>
    </source>
</reference>
<dbReference type="AlphaFoldDB" id="A0A652YPW6"/>
<dbReference type="EMBL" id="VNIQ01000004">
    <property type="protein sequence ID" value="TYQ04161.1"/>
    <property type="molecule type" value="Genomic_DNA"/>
</dbReference>
<accession>A0A652YPW6</accession>
<sequence>MSELTSWEYTVTPLLVHNPKAILDNWGVDGWELVTVLPSASGEQHVAYLKRPKVAGA</sequence>
<comment type="caution">
    <text evidence="1">The sequence shown here is derived from an EMBL/GenBank/DDBJ whole genome shotgun (WGS) entry which is preliminary data.</text>
</comment>
<proteinExistence type="predicted"/>